<dbReference type="AlphaFoldDB" id="A0A803Q711"/>
<feature type="region of interest" description="Disordered" evidence="1">
    <location>
        <begin position="180"/>
        <end position="228"/>
    </location>
</feature>
<dbReference type="Pfam" id="PF25597">
    <property type="entry name" value="SH3_retrovirus"/>
    <property type="match status" value="1"/>
</dbReference>
<evidence type="ECO:0008006" key="6">
    <source>
        <dbReference type="Google" id="ProtNLM"/>
    </source>
</evidence>
<feature type="compositionally biased region" description="Low complexity" evidence="1">
    <location>
        <begin position="137"/>
        <end position="155"/>
    </location>
</feature>
<feature type="compositionally biased region" description="Polar residues" evidence="1">
    <location>
        <begin position="216"/>
        <end position="228"/>
    </location>
</feature>
<evidence type="ECO:0000256" key="1">
    <source>
        <dbReference type="SAM" id="MobiDB-lite"/>
    </source>
</evidence>
<proteinExistence type="predicted"/>
<feature type="domain" description="Retroviral polymerase SH3-like" evidence="3">
    <location>
        <begin position="49"/>
        <end position="110"/>
    </location>
</feature>
<dbReference type="Pfam" id="PF07727">
    <property type="entry name" value="RVT_2"/>
    <property type="match status" value="2"/>
</dbReference>
<dbReference type="PANTHER" id="PTHR11439">
    <property type="entry name" value="GAG-POL-RELATED RETROTRANSPOSON"/>
    <property type="match status" value="1"/>
</dbReference>
<dbReference type="InterPro" id="IPR013103">
    <property type="entry name" value="RVT_2"/>
</dbReference>
<dbReference type="Gramene" id="evm.model.07.920">
    <property type="protein sequence ID" value="cds.evm.model.07.920"/>
    <property type="gene ID" value="evm.TU.07.920"/>
</dbReference>
<feature type="domain" description="Reverse transcriptase Ty1/copia-type" evidence="2">
    <location>
        <begin position="335"/>
        <end position="411"/>
    </location>
</feature>
<reference evidence="4" key="1">
    <citation type="submission" date="2018-11" db="EMBL/GenBank/DDBJ databases">
        <authorList>
            <person name="Grassa J C."/>
        </authorList>
    </citation>
    <scope>NUCLEOTIDE SEQUENCE [LARGE SCALE GENOMIC DNA]</scope>
</reference>
<name>A0A803Q711_CANSA</name>
<dbReference type="InterPro" id="IPR057670">
    <property type="entry name" value="SH3_retrovirus"/>
</dbReference>
<dbReference type="EMBL" id="UZAU01000650">
    <property type="status" value="NOT_ANNOTATED_CDS"/>
    <property type="molecule type" value="Genomic_DNA"/>
</dbReference>
<feature type="region of interest" description="Disordered" evidence="1">
    <location>
        <begin position="137"/>
        <end position="160"/>
    </location>
</feature>
<dbReference type="CDD" id="cd09272">
    <property type="entry name" value="RNase_HI_RT_Ty1"/>
    <property type="match status" value="1"/>
</dbReference>
<dbReference type="InterPro" id="IPR043502">
    <property type="entry name" value="DNA/RNA_pol_sf"/>
</dbReference>
<dbReference type="SUPFAM" id="SSF56672">
    <property type="entry name" value="DNA/RNA polymerases"/>
    <property type="match status" value="1"/>
</dbReference>
<organism evidence="4 5">
    <name type="scientific">Cannabis sativa</name>
    <name type="common">Hemp</name>
    <name type="synonym">Marijuana</name>
    <dbReference type="NCBI Taxonomy" id="3483"/>
    <lineage>
        <taxon>Eukaryota</taxon>
        <taxon>Viridiplantae</taxon>
        <taxon>Streptophyta</taxon>
        <taxon>Embryophyta</taxon>
        <taxon>Tracheophyta</taxon>
        <taxon>Spermatophyta</taxon>
        <taxon>Magnoliopsida</taxon>
        <taxon>eudicotyledons</taxon>
        <taxon>Gunneridae</taxon>
        <taxon>Pentapetalae</taxon>
        <taxon>rosids</taxon>
        <taxon>fabids</taxon>
        <taxon>Rosales</taxon>
        <taxon>Cannabaceae</taxon>
        <taxon>Cannabis</taxon>
    </lineage>
</organism>
<dbReference type="PANTHER" id="PTHR11439:SF455">
    <property type="entry name" value="RLK (RECEPTOR-LIKE PROTEIN KINASE) 8, PUTATIVE-RELATED"/>
    <property type="match status" value="1"/>
</dbReference>
<feature type="compositionally biased region" description="Polar residues" evidence="1">
    <location>
        <begin position="180"/>
        <end position="193"/>
    </location>
</feature>
<evidence type="ECO:0000313" key="5">
    <source>
        <dbReference type="Proteomes" id="UP000596661"/>
    </source>
</evidence>
<feature type="domain" description="Reverse transcriptase Ty1/copia-type" evidence="2">
    <location>
        <begin position="416"/>
        <end position="496"/>
    </location>
</feature>
<dbReference type="Proteomes" id="UP000596661">
    <property type="component" value="Chromosome 7"/>
</dbReference>
<keyword evidence="5" id="KW-1185">Reference proteome</keyword>
<evidence type="ECO:0000259" key="3">
    <source>
        <dbReference type="Pfam" id="PF25597"/>
    </source>
</evidence>
<evidence type="ECO:0000259" key="2">
    <source>
        <dbReference type="Pfam" id="PF07727"/>
    </source>
</evidence>
<protein>
    <recommendedName>
        <fullName evidence="6">Polyprotein</fullName>
    </recommendedName>
</protein>
<evidence type="ECO:0000313" key="4">
    <source>
        <dbReference type="EnsemblPlants" id="cds.evm.model.07.920"/>
    </source>
</evidence>
<dbReference type="EnsemblPlants" id="evm.model.07.920">
    <property type="protein sequence ID" value="cds.evm.model.07.920"/>
    <property type="gene ID" value="evm.TU.07.920"/>
</dbReference>
<sequence>MPLSFWDEAVRTACYVINRLPTQVINNNTPLNKLFHKQPDYSILKVFGCACYPNTRPYNKNKLEFRSEKCTFIGYSLKHKGYKCLANSGRIYISRDVIFDEFTFPFFTQSTNTSLPCVHVSNDTTCVIPLAGQGSHSSASVPATSSHHSTAAASPRNQHHPAAVVTVPHQQQPVAAITPQPLQHSPTTAPSEQQPHHHTAASNAPIQPPAVAATDTPPNTSQSVSTAAQTQDIPTYILATQQPTVINSHPMITRAKVGTYKHKALMVSTTPLTVAAAVKSPQWNAAMNSKIYALKRNKTWVMVPLPPGKQAIGCKWVFREKENTDGSTAQFKARPVIKPTTIRVILTIALSKGWPLKQLDINNAFLNGEFAEEVYMSQPPGFIDKESPELVCKLNKAIYGLKKAPRAWITESHTTFILVYVDDIILTGSSPSVLNSLIKDLHAQFSLKDLGTLDYFLGIQVHQLSIGLHLCQKKYITDLLCKAKMDNANPLPTPMTGGEKLSTFNSDPIADPKQYRSIVGALHYAVITRPEIAYAVNKVSQYMHNPLDSHFKVVKKILRYLKGTLDYGLLLKPCLALNIIGFCDADWASDPDDRRSTSGFFIYLGSNLISWSSKKQKTVSPSSTEAEYRSLENATAEVIWLQSLLAEIGFTKLPIPTIWCDNQSTVLMSANPVLHSRTKHIELDLYFVRERILQQLLHMKHTPAMDQVADILTKALSAPRFKLLRDKLSLASLSMLIQNNMF</sequence>
<reference evidence="4" key="2">
    <citation type="submission" date="2021-03" db="UniProtKB">
        <authorList>
            <consortium name="EnsemblPlants"/>
        </authorList>
    </citation>
    <scope>IDENTIFICATION</scope>
</reference>
<accession>A0A803Q711</accession>